<dbReference type="PANTHER" id="PTHR42718:SF9">
    <property type="entry name" value="MAJOR FACILITATOR SUPERFAMILY MULTIDRUG TRANSPORTER MFSC"/>
    <property type="match status" value="1"/>
</dbReference>
<evidence type="ECO:0000313" key="11">
    <source>
        <dbReference type="Proteomes" id="UP000282076"/>
    </source>
</evidence>
<feature type="transmembrane region" description="Helical" evidence="8">
    <location>
        <begin position="412"/>
        <end position="431"/>
    </location>
</feature>
<dbReference type="NCBIfam" id="TIGR00711">
    <property type="entry name" value="efflux_EmrB"/>
    <property type="match status" value="1"/>
</dbReference>
<evidence type="ECO:0000313" key="10">
    <source>
        <dbReference type="EMBL" id="RKP55064.1"/>
    </source>
</evidence>
<keyword evidence="4" id="KW-1003">Cell membrane</keyword>
<evidence type="ECO:0000256" key="8">
    <source>
        <dbReference type="SAM" id="Phobius"/>
    </source>
</evidence>
<name>A0A494XWX1_9BACL</name>
<evidence type="ECO:0000256" key="5">
    <source>
        <dbReference type="ARBA" id="ARBA00022692"/>
    </source>
</evidence>
<reference evidence="10 11" key="1">
    <citation type="submission" date="2018-10" db="EMBL/GenBank/DDBJ databases">
        <title>Cohnella sp. M2MS4P-1, whole genome shotgun sequence.</title>
        <authorList>
            <person name="Tuo L."/>
        </authorList>
    </citation>
    <scope>NUCLEOTIDE SEQUENCE [LARGE SCALE GENOMIC DNA]</scope>
    <source>
        <strain evidence="10 11">M2MS4P-1</strain>
    </source>
</reference>
<comment type="caution">
    <text evidence="10">The sequence shown here is derived from an EMBL/GenBank/DDBJ whole genome shotgun (WGS) entry which is preliminary data.</text>
</comment>
<keyword evidence="11" id="KW-1185">Reference proteome</keyword>
<dbReference type="SUPFAM" id="SSF103473">
    <property type="entry name" value="MFS general substrate transporter"/>
    <property type="match status" value="2"/>
</dbReference>
<dbReference type="GO" id="GO:0005886">
    <property type="term" value="C:plasma membrane"/>
    <property type="evidence" value="ECO:0007669"/>
    <property type="project" value="UniProtKB-SubCell"/>
</dbReference>
<organism evidence="10 11">
    <name type="scientific">Cohnella endophytica</name>
    <dbReference type="NCBI Taxonomy" id="2419778"/>
    <lineage>
        <taxon>Bacteria</taxon>
        <taxon>Bacillati</taxon>
        <taxon>Bacillota</taxon>
        <taxon>Bacilli</taxon>
        <taxon>Bacillales</taxon>
        <taxon>Paenibacillaceae</taxon>
        <taxon>Cohnella</taxon>
    </lineage>
</organism>
<feature type="transmembrane region" description="Helical" evidence="8">
    <location>
        <begin position="20"/>
        <end position="44"/>
    </location>
</feature>
<dbReference type="OrthoDB" id="9816041at2"/>
<dbReference type="PRINTS" id="PR01036">
    <property type="entry name" value="TCRTETB"/>
</dbReference>
<dbReference type="Proteomes" id="UP000282076">
    <property type="component" value="Unassembled WGS sequence"/>
</dbReference>
<dbReference type="EMBL" id="RBZM01000004">
    <property type="protein sequence ID" value="RKP55064.1"/>
    <property type="molecule type" value="Genomic_DNA"/>
</dbReference>
<feature type="transmembrane region" description="Helical" evidence="8">
    <location>
        <begin position="311"/>
        <end position="329"/>
    </location>
</feature>
<keyword evidence="6 8" id="KW-1133">Transmembrane helix</keyword>
<gene>
    <name evidence="10" type="ORF">D7Z26_07490</name>
</gene>
<dbReference type="InterPro" id="IPR036259">
    <property type="entry name" value="MFS_trans_sf"/>
</dbReference>
<evidence type="ECO:0000256" key="6">
    <source>
        <dbReference type="ARBA" id="ARBA00022989"/>
    </source>
</evidence>
<sequence length="494" mass="52862">MSTSAVDSEFKPASSLRELIAPLIAIIVGIFMVILDTTAVNVALPVLGKDFHRSLSVVQWTITGYALAQAAVIPLAGWMSDRFGAKRVFILSLVLFTFGSILCAFATTAEQLIAFRVVQGLGGGMVVPIAFAITYRLSPPEKAGSIMGLMGIPILLAPALGPIISGYLVDYVSWEWIFLINVPIGIIGFILCVLKLPRFPRKTSAALDFWGIILGPLAFAGLSYGISEGGNSWTSTKTLIGLIGGAVALLLFVAVELTRKKEPLLELRVFKSSLFARGIVVQWVLQFVMFGIIFMIPYFMQRLMGMSAFHAGIWTLPQALAAGLFMPIGGRLYDKIGARPLVITGLTIVTVGAFLISRIDATDSAWAFLFPRVLLGMGMGMSFLPLNTYLIQSAPSNLVSRVTSLTSAAQQVVTSFAIAGLTTIIANRTLTHVTEGLKPEPDAMAHAFQDTYRILAVIAVVGLALGLTLRKLKKIGGDAGQHEVQAKGEGAMLG</sequence>
<feature type="transmembrane region" description="Helical" evidence="8">
    <location>
        <begin position="56"/>
        <end position="76"/>
    </location>
</feature>
<feature type="transmembrane region" description="Helical" evidence="8">
    <location>
        <begin position="88"/>
        <end position="107"/>
    </location>
</feature>
<dbReference type="InterPro" id="IPR004638">
    <property type="entry name" value="EmrB-like"/>
</dbReference>
<evidence type="ECO:0000256" key="2">
    <source>
        <dbReference type="ARBA" id="ARBA00008537"/>
    </source>
</evidence>
<evidence type="ECO:0000256" key="7">
    <source>
        <dbReference type="ARBA" id="ARBA00023136"/>
    </source>
</evidence>
<feature type="transmembrane region" description="Helical" evidence="8">
    <location>
        <begin position="341"/>
        <end position="359"/>
    </location>
</feature>
<dbReference type="Pfam" id="PF07690">
    <property type="entry name" value="MFS_1"/>
    <property type="match status" value="1"/>
</dbReference>
<feature type="transmembrane region" description="Helical" evidence="8">
    <location>
        <begin position="238"/>
        <end position="258"/>
    </location>
</feature>
<feature type="domain" description="Major facilitator superfamily (MFS) profile" evidence="9">
    <location>
        <begin position="22"/>
        <end position="474"/>
    </location>
</feature>
<protein>
    <submittedName>
        <fullName evidence="10">DHA2 family efflux MFS transporter permease subunit</fullName>
    </submittedName>
</protein>
<keyword evidence="5 8" id="KW-0812">Transmembrane</keyword>
<feature type="transmembrane region" description="Helical" evidence="8">
    <location>
        <begin position="365"/>
        <end position="391"/>
    </location>
</feature>
<dbReference type="InterPro" id="IPR020846">
    <property type="entry name" value="MFS_dom"/>
</dbReference>
<proteinExistence type="inferred from homology"/>
<feature type="transmembrane region" description="Helical" evidence="8">
    <location>
        <begin position="174"/>
        <end position="194"/>
    </location>
</feature>
<dbReference type="Gene3D" id="1.20.1250.20">
    <property type="entry name" value="MFS general substrate transporter like domains"/>
    <property type="match status" value="1"/>
</dbReference>
<feature type="transmembrane region" description="Helical" evidence="8">
    <location>
        <begin position="206"/>
        <end position="226"/>
    </location>
</feature>
<feature type="transmembrane region" description="Helical" evidence="8">
    <location>
        <begin position="451"/>
        <end position="469"/>
    </location>
</feature>
<accession>A0A494XWX1</accession>
<feature type="transmembrane region" description="Helical" evidence="8">
    <location>
        <begin position="113"/>
        <end position="134"/>
    </location>
</feature>
<dbReference type="PANTHER" id="PTHR42718">
    <property type="entry name" value="MAJOR FACILITATOR SUPERFAMILY MULTIDRUG TRANSPORTER MFSC"/>
    <property type="match status" value="1"/>
</dbReference>
<keyword evidence="3" id="KW-0813">Transport</keyword>
<dbReference type="RefSeq" id="WP_120975461.1">
    <property type="nucleotide sequence ID" value="NZ_RBZM01000004.1"/>
</dbReference>
<dbReference type="AlphaFoldDB" id="A0A494XWX1"/>
<feature type="transmembrane region" description="Helical" evidence="8">
    <location>
        <begin position="146"/>
        <end position="168"/>
    </location>
</feature>
<dbReference type="InterPro" id="IPR011701">
    <property type="entry name" value="MFS"/>
</dbReference>
<dbReference type="PROSITE" id="PS50850">
    <property type="entry name" value="MFS"/>
    <property type="match status" value="1"/>
</dbReference>
<evidence type="ECO:0000256" key="3">
    <source>
        <dbReference type="ARBA" id="ARBA00022448"/>
    </source>
</evidence>
<evidence type="ECO:0000256" key="1">
    <source>
        <dbReference type="ARBA" id="ARBA00004651"/>
    </source>
</evidence>
<comment type="similarity">
    <text evidence="2">Belongs to the major facilitator superfamily. EmrB family.</text>
</comment>
<dbReference type="CDD" id="cd17503">
    <property type="entry name" value="MFS_LmrB_MDR_like"/>
    <property type="match status" value="1"/>
</dbReference>
<dbReference type="Gene3D" id="1.20.1720.10">
    <property type="entry name" value="Multidrug resistance protein D"/>
    <property type="match status" value="1"/>
</dbReference>
<comment type="subcellular location">
    <subcellularLocation>
        <location evidence="1">Cell membrane</location>
        <topology evidence="1">Multi-pass membrane protein</topology>
    </subcellularLocation>
</comment>
<feature type="transmembrane region" description="Helical" evidence="8">
    <location>
        <begin position="279"/>
        <end position="299"/>
    </location>
</feature>
<dbReference type="GO" id="GO:0022857">
    <property type="term" value="F:transmembrane transporter activity"/>
    <property type="evidence" value="ECO:0007669"/>
    <property type="project" value="InterPro"/>
</dbReference>
<keyword evidence="7 8" id="KW-0472">Membrane</keyword>
<evidence type="ECO:0000259" key="9">
    <source>
        <dbReference type="PROSITE" id="PS50850"/>
    </source>
</evidence>
<evidence type="ECO:0000256" key="4">
    <source>
        <dbReference type="ARBA" id="ARBA00022475"/>
    </source>
</evidence>